<organism evidence="3 4">
    <name type="scientific">Pseudoalteromonas piratica</name>
    <dbReference type="NCBI Taxonomy" id="1348114"/>
    <lineage>
        <taxon>Bacteria</taxon>
        <taxon>Pseudomonadati</taxon>
        <taxon>Pseudomonadota</taxon>
        <taxon>Gammaproteobacteria</taxon>
        <taxon>Alteromonadales</taxon>
        <taxon>Pseudoalteromonadaceae</taxon>
        <taxon>Pseudoalteromonas</taxon>
    </lineage>
</organism>
<keyword evidence="1" id="KW-0472">Membrane</keyword>
<dbReference type="AlphaFoldDB" id="A0A0A7EGD0"/>
<dbReference type="EMBL" id="CP009888">
    <property type="protein sequence ID" value="AIY65057.1"/>
    <property type="molecule type" value="Genomic_DNA"/>
</dbReference>
<name>A0A0A7EGD0_9GAMM</name>
<evidence type="ECO:0000259" key="2">
    <source>
        <dbReference type="Pfam" id="PF09850"/>
    </source>
</evidence>
<dbReference type="OrthoDB" id="345640at2"/>
<evidence type="ECO:0000256" key="1">
    <source>
        <dbReference type="SAM" id="Phobius"/>
    </source>
</evidence>
<accession>A0A0A7EGD0</accession>
<dbReference type="eggNOG" id="COG3455">
    <property type="taxonomic scope" value="Bacteria"/>
</dbReference>
<gene>
    <name evidence="3" type="ORF">OM33_07735</name>
</gene>
<keyword evidence="4" id="KW-1185">Reference proteome</keyword>
<evidence type="ECO:0000313" key="4">
    <source>
        <dbReference type="Proteomes" id="UP000030341"/>
    </source>
</evidence>
<dbReference type="Pfam" id="PF09850">
    <property type="entry name" value="DotU"/>
    <property type="match status" value="1"/>
</dbReference>
<dbReference type="Gene3D" id="1.25.40.590">
    <property type="entry name" value="Type IV / VI secretion system, DotU"/>
    <property type="match status" value="1"/>
</dbReference>
<feature type="transmembrane region" description="Helical" evidence="1">
    <location>
        <begin position="217"/>
        <end position="238"/>
    </location>
</feature>
<dbReference type="RefSeq" id="WP_038640590.1">
    <property type="nucleotide sequence ID" value="NZ_CP009888.1"/>
</dbReference>
<dbReference type="InterPro" id="IPR038522">
    <property type="entry name" value="T4/T6SS_DotU_sf"/>
</dbReference>
<dbReference type="PANTHER" id="PTHR38033">
    <property type="entry name" value="MEMBRANE PROTEIN-RELATED"/>
    <property type="match status" value="1"/>
</dbReference>
<evidence type="ECO:0000313" key="3">
    <source>
        <dbReference type="EMBL" id="AIY65057.1"/>
    </source>
</evidence>
<dbReference type="HOGENOM" id="CLU_057699_0_0_6"/>
<sequence length="381" mass="43947">MQIASYTVNQFSLVDEKNTALKDLLTEFEWQEEALLRLSLPLMPMIDAIGSLDDAKSLDNLRDKLVLELKELKRRGRDENVAPALLDKLCFLWAAYFDERVSYECALDTTQWQNNTLVSQLFGIRNSGETFFSLLKQLMEFPKKHLELIKICYLLLQLGFKGQFNNQQHAQLNKIIADVNFAISELAGFKAPKTNQQERTKALRSHLSFGLFKGVSIVPFSLFIVVLLAIGLVSYNYYVGTIYQKQHLEYDDMAKSTLNHIEQLQPKKVFIENTQYLEQHRYQEKRVGDEKPIEIDKREVIVPEQATAITRYFVQIGAFYELSRAVRLQTQCSNESYALVIEADSERQRVGYIANGYTQAKLASDFLSDICQVSPYIKEYQ</sequence>
<proteinExistence type="predicted"/>
<feature type="domain" description="Type IV / VI secretion system DotU" evidence="2">
    <location>
        <begin position="35"/>
        <end position="235"/>
    </location>
</feature>
<reference evidence="3 4" key="1">
    <citation type="submission" date="2014-11" db="EMBL/GenBank/DDBJ databases">
        <title>Complete Genome Sequence of Pseudoalteromonas sp. Strain OCN003 Isolated from Kaneohe Bay, Oahu, Hawaii.</title>
        <authorList>
            <person name="Beurmann S."/>
            <person name="Videau P."/>
            <person name="Ushijima B."/>
            <person name="Smith A.M."/>
            <person name="Aeby G.S."/>
            <person name="Callahan S.M."/>
            <person name="Belcaid M."/>
        </authorList>
    </citation>
    <scope>NUCLEOTIDE SEQUENCE [LARGE SCALE GENOMIC DNA]</scope>
    <source>
        <strain evidence="3 4">OCN003</strain>
    </source>
</reference>
<dbReference type="PANTHER" id="PTHR38033:SF1">
    <property type="entry name" value="DOTU FAMILY TYPE IV_VI SECRETION SYSTEM PROTEIN"/>
    <property type="match status" value="1"/>
</dbReference>
<dbReference type="Proteomes" id="UP000030341">
    <property type="component" value="Chromosome 1"/>
</dbReference>
<dbReference type="KEGG" id="pseo:OM33_07735"/>
<keyword evidence="1" id="KW-1133">Transmembrane helix</keyword>
<keyword evidence="1" id="KW-0812">Transmembrane</keyword>
<protein>
    <submittedName>
        <fullName evidence="3">Type VI secretion protein</fullName>
    </submittedName>
</protein>
<dbReference type="STRING" id="1348114.OM33_07735"/>
<dbReference type="InterPro" id="IPR017732">
    <property type="entry name" value="T4/T6SS_DotU"/>
</dbReference>